<dbReference type="GO" id="GO:0005737">
    <property type="term" value="C:cytoplasm"/>
    <property type="evidence" value="ECO:0007669"/>
    <property type="project" value="UniProtKB-SubCell"/>
</dbReference>
<evidence type="ECO:0000313" key="7">
    <source>
        <dbReference type="Proteomes" id="UP000253769"/>
    </source>
</evidence>
<comment type="caution">
    <text evidence="6">The sequence shown here is derived from an EMBL/GenBank/DDBJ whole genome shotgun (WGS) entry which is preliminary data.</text>
</comment>
<dbReference type="PANTHER" id="PTHR39585:SF1">
    <property type="entry name" value="FAD ASSEMBLY FACTOR SDHE"/>
    <property type="match status" value="1"/>
</dbReference>
<dbReference type="Pfam" id="PF03937">
    <property type="entry name" value="Sdh5"/>
    <property type="match status" value="1"/>
</dbReference>
<dbReference type="GO" id="GO:0006105">
    <property type="term" value="P:succinate metabolic process"/>
    <property type="evidence" value="ECO:0007669"/>
    <property type="project" value="TreeGrafter"/>
</dbReference>
<keyword evidence="5" id="KW-0143">Chaperone</keyword>
<dbReference type="InterPro" id="IPR050531">
    <property type="entry name" value="SdhE_FAD_assembly_factor"/>
</dbReference>
<dbReference type="SUPFAM" id="SSF109910">
    <property type="entry name" value="YgfY-like"/>
    <property type="match status" value="1"/>
</dbReference>
<evidence type="ECO:0000256" key="4">
    <source>
        <dbReference type="ARBA" id="ARBA00022490"/>
    </source>
</evidence>
<evidence type="ECO:0000256" key="3">
    <source>
        <dbReference type="ARBA" id="ARBA00019418"/>
    </source>
</evidence>
<organism evidence="6 7">
    <name type="scientific">Motiliproteus coralliicola</name>
    <dbReference type="NCBI Taxonomy" id="2283196"/>
    <lineage>
        <taxon>Bacteria</taxon>
        <taxon>Pseudomonadati</taxon>
        <taxon>Pseudomonadota</taxon>
        <taxon>Gammaproteobacteria</taxon>
        <taxon>Oceanospirillales</taxon>
        <taxon>Oceanospirillaceae</taxon>
        <taxon>Motiliproteus</taxon>
    </lineage>
</organism>
<gene>
    <name evidence="6" type="ORF">DV711_08925</name>
</gene>
<dbReference type="Proteomes" id="UP000253769">
    <property type="component" value="Unassembled WGS sequence"/>
</dbReference>
<name>A0A369WLV1_9GAMM</name>
<dbReference type="RefSeq" id="WP_114695325.1">
    <property type="nucleotide sequence ID" value="NZ_QQOH01000002.1"/>
</dbReference>
<sequence>MYSETDINRLRWHCRRGMLELDVLLIPFLQDRFRGLALDDQQRFEKLIECEDQDIFSWVMRNAEPEDADLKRIVDLILESVPT</sequence>
<evidence type="ECO:0000256" key="1">
    <source>
        <dbReference type="ARBA" id="ARBA00004496"/>
    </source>
</evidence>
<dbReference type="AlphaFoldDB" id="A0A369WLV1"/>
<dbReference type="InterPro" id="IPR005631">
    <property type="entry name" value="SDH"/>
</dbReference>
<evidence type="ECO:0000256" key="2">
    <source>
        <dbReference type="ARBA" id="ARBA00008571"/>
    </source>
</evidence>
<comment type="similarity">
    <text evidence="2">Belongs to the SdhE FAD assembly factor family.</text>
</comment>
<protein>
    <recommendedName>
        <fullName evidence="3">FAD assembly factor SdhE</fullName>
    </recommendedName>
</protein>
<keyword evidence="7" id="KW-1185">Reference proteome</keyword>
<dbReference type="EMBL" id="QQOH01000002">
    <property type="protein sequence ID" value="RDE22692.1"/>
    <property type="molecule type" value="Genomic_DNA"/>
</dbReference>
<dbReference type="Gene3D" id="1.10.150.250">
    <property type="entry name" value="Flavinator of succinate dehydrogenase"/>
    <property type="match status" value="1"/>
</dbReference>
<comment type="subcellular location">
    <subcellularLocation>
        <location evidence="1">Cytoplasm</location>
    </subcellularLocation>
</comment>
<evidence type="ECO:0000256" key="5">
    <source>
        <dbReference type="ARBA" id="ARBA00023186"/>
    </source>
</evidence>
<reference evidence="6 7" key="1">
    <citation type="submission" date="2018-07" db="EMBL/GenBank/DDBJ databases">
        <title>Motiliproteus coralliicola sp. nov., a bacterium isolated from Coral.</title>
        <authorList>
            <person name="Wang G."/>
        </authorList>
    </citation>
    <scope>NUCLEOTIDE SEQUENCE [LARGE SCALE GENOMIC DNA]</scope>
    <source>
        <strain evidence="6 7">C34</strain>
    </source>
</reference>
<dbReference type="PANTHER" id="PTHR39585">
    <property type="entry name" value="FAD ASSEMBLY FACTOR SDHE"/>
    <property type="match status" value="1"/>
</dbReference>
<dbReference type="InterPro" id="IPR036714">
    <property type="entry name" value="SDH_sf"/>
</dbReference>
<dbReference type="OrthoDB" id="9180899at2"/>
<evidence type="ECO:0000313" key="6">
    <source>
        <dbReference type="EMBL" id="RDE22692.1"/>
    </source>
</evidence>
<accession>A0A369WLV1</accession>
<proteinExistence type="inferred from homology"/>
<keyword evidence="4" id="KW-0963">Cytoplasm</keyword>